<reference evidence="1 2" key="1">
    <citation type="submission" date="2020-08" db="EMBL/GenBank/DDBJ databases">
        <title>Genomic Encyclopedia of Archaeal and Bacterial Type Strains, Phase II (KMG-II): from individual species to whole genera.</title>
        <authorList>
            <person name="Goeker M."/>
        </authorList>
    </citation>
    <scope>NUCLEOTIDE SEQUENCE [LARGE SCALE GENOMIC DNA]</scope>
    <source>
        <strain evidence="1 2">DSM 43850</strain>
    </source>
</reference>
<comment type="caution">
    <text evidence="1">The sequence shown here is derived from an EMBL/GenBank/DDBJ whole genome shotgun (WGS) entry which is preliminary data.</text>
</comment>
<dbReference type="EMBL" id="JACJID010000002">
    <property type="protein sequence ID" value="MBA8926017.1"/>
    <property type="molecule type" value="Genomic_DNA"/>
</dbReference>
<proteinExistence type="predicted"/>
<name>A0ABR6BH93_9PSEU</name>
<gene>
    <name evidence="1" type="ORF">BC739_003216</name>
</gene>
<sequence>MPTTLSKPALAAVIGLPALLAVGVAVLGLVQGAPPPPQTATPTAAADRTGPLPLVPVDAPESGSADCATLVKALPQQVLNGGATVPRRALKDPAPPATVAWGDAQHEPVVLRCGLGKPPELVQTSQLVQTSGVRWLQVTGDSGSVTWYAVDRPVYVALTTPEGTGSGPLQAVSDALRGALPERPVSPNPG</sequence>
<evidence type="ECO:0008006" key="3">
    <source>
        <dbReference type="Google" id="ProtNLM"/>
    </source>
</evidence>
<keyword evidence="2" id="KW-1185">Reference proteome</keyword>
<dbReference type="Pfam" id="PF12028">
    <property type="entry name" value="DUF3515"/>
    <property type="match status" value="1"/>
</dbReference>
<organism evidence="1 2">
    <name type="scientific">Kutzneria viridogrisea</name>
    <dbReference type="NCBI Taxonomy" id="47990"/>
    <lineage>
        <taxon>Bacteria</taxon>
        <taxon>Bacillati</taxon>
        <taxon>Actinomycetota</taxon>
        <taxon>Actinomycetes</taxon>
        <taxon>Pseudonocardiales</taxon>
        <taxon>Pseudonocardiaceae</taxon>
        <taxon>Kutzneria</taxon>
    </lineage>
</organism>
<dbReference type="RefSeq" id="WP_025360581.1">
    <property type="nucleotide sequence ID" value="NZ_BAAABQ010000038.1"/>
</dbReference>
<evidence type="ECO:0000313" key="2">
    <source>
        <dbReference type="Proteomes" id="UP000517916"/>
    </source>
</evidence>
<accession>A0ABR6BH93</accession>
<evidence type="ECO:0000313" key="1">
    <source>
        <dbReference type="EMBL" id="MBA8926017.1"/>
    </source>
</evidence>
<protein>
    <recommendedName>
        <fullName evidence="3">DUF3515 domain-containing protein</fullName>
    </recommendedName>
</protein>
<dbReference type="InterPro" id="IPR021903">
    <property type="entry name" value="DUF3515"/>
</dbReference>
<dbReference type="Proteomes" id="UP000517916">
    <property type="component" value="Unassembled WGS sequence"/>
</dbReference>